<keyword evidence="2" id="KW-1185">Reference proteome</keyword>
<proteinExistence type="predicted"/>
<feature type="non-terminal residue" evidence="1">
    <location>
        <position position="136"/>
    </location>
</feature>
<gene>
    <name evidence="1" type="primary">Adck5_1</name>
    <name evidence="1" type="ORF">Bhyg_17812</name>
</gene>
<dbReference type="OrthoDB" id="427480at2759"/>
<sequence length="136" mass="16329">MEFNKDASKALTDKDLSYLQDMAKKHFDIVLNTLRQMPKNMLFVVRNLNTVRAIARNHGDPLDRPKHMARYAQYCLYKHDRGIVSYFKWIIRRCQFEFHLFRSSMQFWFAQCYVKLFNREKSKEILTLITAGVEDI</sequence>
<comment type="caution">
    <text evidence="1">The sequence shown here is derived from an EMBL/GenBank/DDBJ whole genome shotgun (WGS) entry which is preliminary data.</text>
</comment>
<protein>
    <submittedName>
        <fullName evidence="1">AarF domain-containing protein kinase 5</fullName>
    </submittedName>
</protein>
<evidence type="ECO:0000313" key="2">
    <source>
        <dbReference type="Proteomes" id="UP001151699"/>
    </source>
</evidence>
<name>A0A9Q0MNN4_9DIPT</name>
<evidence type="ECO:0000313" key="1">
    <source>
        <dbReference type="EMBL" id="KAJ6633674.1"/>
    </source>
</evidence>
<dbReference type="EMBL" id="WJQU01001800">
    <property type="protein sequence ID" value="KAJ6633674.1"/>
    <property type="molecule type" value="Genomic_DNA"/>
</dbReference>
<organism evidence="1 2">
    <name type="scientific">Pseudolycoriella hygida</name>
    <dbReference type="NCBI Taxonomy" id="35572"/>
    <lineage>
        <taxon>Eukaryota</taxon>
        <taxon>Metazoa</taxon>
        <taxon>Ecdysozoa</taxon>
        <taxon>Arthropoda</taxon>
        <taxon>Hexapoda</taxon>
        <taxon>Insecta</taxon>
        <taxon>Pterygota</taxon>
        <taxon>Neoptera</taxon>
        <taxon>Endopterygota</taxon>
        <taxon>Diptera</taxon>
        <taxon>Nematocera</taxon>
        <taxon>Sciaroidea</taxon>
        <taxon>Sciaridae</taxon>
        <taxon>Pseudolycoriella</taxon>
    </lineage>
</organism>
<dbReference type="Proteomes" id="UP001151699">
    <property type="component" value="Unassembled WGS sequence"/>
</dbReference>
<keyword evidence="1" id="KW-0808">Transferase</keyword>
<keyword evidence="1" id="KW-0418">Kinase</keyword>
<reference evidence="1" key="1">
    <citation type="submission" date="2022-07" db="EMBL/GenBank/DDBJ databases">
        <authorList>
            <person name="Trinca V."/>
            <person name="Uliana J.V.C."/>
            <person name="Torres T.T."/>
            <person name="Ward R.J."/>
            <person name="Monesi N."/>
        </authorList>
    </citation>
    <scope>NUCLEOTIDE SEQUENCE</scope>
    <source>
        <strain evidence="1">HSMRA1968</strain>
        <tissue evidence="1">Whole embryos</tissue>
    </source>
</reference>
<dbReference type="AlphaFoldDB" id="A0A9Q0MNN4"/>
<dbReference type="GO" id="GO:0016301">
    <property type="term" value="F:kinase activity"/>
    <property type="evidence" value="ECO:0007669"/>
    <property type="project" value="UniProtKB-KW"/>
</dbReference>
<accession>A0A9Q0MNN4</accession>